<dbReference type="GO" id="GO:0006221">
    <property type="term" value="P:pyrimidine nucleotide biosynthetic process"/>
    <property type="evidence" value="ECO:0007669"/>
    <property type="project" value="InterPro"/>
</dbReference>
<keyword evidence="1" id="KW-0408">Iron</keyword>
<dbReference type="Gene3D" id="2.40.30.10">
    <property type="entry name" value="Translation factors"/>
    <property type="match status" value="1"/>
</dbReference>
<protein>
    <submittedName>
        <fullName evidence="3">Oxidoreductase</fullName>
    </submittedName>
</protein>
<dbReference type="GO" id="GO:0051537">
    <property type="term" value="F:2 iron, 2 sulfur cluster binding"/>
    <property type="evidence" value="ECO:0007669"/>
    <property type="project" value="UniProtKB-KW"/>
</dbReference>
<dbReference type="InterPro" id="IPR017938">
    <property type="entry name" value="Riboflavin_synthase-like_b-brl"/>
</dbReference>
<feature type="binding site" evidence="1">
    <location>
        <position position="255"/>
    </location>
    <ligand>
        <name>[2Fe-2S] cluster</name>
        <dbReference type="ChEBI" id="CHEBI:190135"/>
    </ligand>
</feature>
<sequence>MINMPHTSAKGAPANPFMPEQMRIVRRYDLTSDVRFFQVRPVDMERALSLDYKPGQFMMISLAGVGEAPFSISSTPSRPGMVEFCIRKVGRLTEQLFRYKENSIIGVRGPYGNGFPLEKMVGKDILIVVGGLGVAPLRSLLLYILDNRDQFGKFYVLHGAHTPAEMLFRKEFFEIKERDDLNCLLTVDEDTVGEWPFRKGLVTDLFEEIDGLDPDNTYGTVCGPPVMYKFVVAEFLKLGIPKHQILMTLERRMHCGIGKCGHCVIGSIYTCLDGPVFSYWDVLHMKDLI</sequence>
<feature type="domain" description="FAD-binding FR-type" evidence="2">
    <location>
        <begin position="17"/>
        <end position="117"/>
    </location>
</feature>
<dbReference type="InterPro" id="IPR050353">
    <property type="entry name" value="PyrK_electron_transfer"/>
</dbReference>
<dbReference type="InterPro" id="IPR019480">
    <property type="entry name" value="Dihydroorotate_DH_Fe-S-bd"/>
</dbReference>
<proteinExistence type="predicted"/>
<name>A0A532VAZ4_UNCT6</name>
<dbReference type="Proteomes" id="UP000317778">
    <property type="component" value="Unassembled WGS sequence"/>
</dbReference>
<dbReference type="GO" id="GO:0046872">
    <property type="term" value="F:metal ion binding"/>
    <property type="evidence" value="ECO:0007669"/>
    <property type="project" value="UniProtKB-KW"/>
</dbReference>
<dbReference type="EMBL" id="NJBO01000001">
    <property type="protein sequence ID" value="TKJ44365.1"/>
    <property type="molecule type" value="Genomic_DNA"/>
</dbReference>
<dbReference type="Pfam" id="PF10418">
    <property type="entry name" value="DHODB_Fe-S_bind"/>
    <property type="match status" value="1"/>
</dbReference>
<dbReference type="InterPro" id="IPR001433">
    <property type="entry name" value="OxRdtase_FAD/NAD-bd"/>
</dbReference>
<dbReference type="PROSITE" id="PS51384">
    <property type="entry name" value="FAD_FR"/>
    <property type="match status" value="1"/>
</dbReference>
<evidence type="ECO:0000256" key="1">
    <source>
        <dbReference type="PIRSR" id="PIRSR006816-2"/>
    </source>
</evidence>
<evidence type="ECO:0000259" key="2">
    <source>
        <dbReference type="PROSITE" id="PS51384"/>
    </source>
</evidence>
<dbReference type="PANTHER" id="PTHR43513">
    <property type="entry name" value="DIHYDROOROTATE DEHYDROGENASE B (NAD(+)), ELECTRON TRANSFER SUBUNIT"/>
    <property type="match status" value="1"/>
</dbReference>
<reference evidence="3 4" key="1">
    <citation type="submission" date="2017-06" db="EMBL/GenBank/DDBJ databases">
        <title>Novel microbial phyla capable of carbon fixation and sulfur reduction in deep-sea sediments.</title>
        <authorList>
            <person name="Huang J."/>
            <person name="Baker B."/>
            <person name="Wang Y."/>
        </authorList>
    </citation>
    <scope>NUCLEOTIDE SEQUENCE [LARGE SCALE GENOMIC DNA]</scope>
    <source>
        <strain evidence="3">B3_TA06</strain>
    </source>
</reference>
<dbReference type="SUPFAM" id="SSF63380">
    <property type="entry name" value="Riboflavin synthase domain-like"/>
    <property type="match status" value="1"/>
</dbReference>
<keyword evidence="1" id="KW-0479">Metal-binding</keyword>
<feature type="binding site" evidence="1">
    <location>
        <position position="260"/>
    </location>
    <ligand>
        <name>[2Fe-2S] cluster</name>
        <dbReference type="ChEBI" id="CHEBI:190135"/>
    </ligand>
</feature>
<dbReference type="CDD" id="cd06221">
    <property type="entry name" value="sulfite_reductase_like"/>
    <property type="match status" value="1"/>
</dbReference>
<dbReference type="Pfam" id="PF00970">
    <property type="entry name" value="FAD_binding_6"/>
    <property type="match status" value="1"/>
</dbReference>
<keyword evidence="1" id="KW-0411">Iron-sulfur</keyword>
<dbReference type="Pfam" id="PF00175">
    <property type="entry name" value="NAD_binding_1"/>
    <property type="match status" value="1"/>
</dbReference>
<evidence type="ECO:0000313" key="4">
    <source>
        <dbReference type="Proteomes" id="UP000317778"/>
    </source>
</evidence>
<comment type="cofactor">
    <cofactor evidence="1">
        <name>[2Fe-2S] cluster</name>
        <dbReference type="ChEBI" id="CHEBI:190135"/>
    </cofactor>
    <text evidence="1">Binds 1 [2Fe-2S] cluster per subunit.</text>
</comment>
<dbReference type="GO" id="GO:0050660">
    <property type="term" value="F:flavin adenine dinucleotide binding"/>
    <property type="evidence" value="ECO:0007669"/>
    <property type="project" value="InterPro"/>
</dbReference>
<dbReference type="InterPro" id="IPR017927">
    <property type="entry name" value="FAD-bd_FR_type"/>
</dbReference>
<dbReference type="SUPFAM" id="SSF52343">
    <property type="entry name" value="Ferredoxin reductase-like, C-terminal NADP-linked domain"/>
    <property type="match status" value="1"/>
</dbReference>
<feature type="binding site" evidence="1">
    <location>
        <position position="271"/>
    </location>
    <ligand>
        <name>[2Fe-2S] cluster</name>
        <dbReference type="ChEBI" id="CHEBI:190135"/>
    </ligand>
</feature>
<dbReference type="InterPro" id="IPR012165">
    <property type="entry name" value="Cyt_c3_hydrogenase_gsu"/>
</dbReference>
<organism evidence="3 4">
    <name type="scientific">candidate division TA06 bacterium B3_TA06</name>
    <dbReference type="NCBI Taxonomy" id="2012487"/>
    <lineage>
        <taxon>Bacteria</taxon>
        <taxon>Bacteria division TA06</taxon>
    </lineage>
</organism>
<gene>
    <name evidence="3" type="ORF">CEE36_01080</name>
</gene>
<accession>A0A532VAZ4</accession>
<dbReference type="PANTHER" id="PTHR43513:SF1">
    <property type="entry name" value="ANAEROBIC SULFITE REDUCTASE SUBUNIT B"/>
    <property type="match status" value="1"/>
</dbReference>
<dbReference type="GO" id="GO:0016491">
    <property type="term" value="F:oxidoreductase activity"/>
    <property type="evidence" value="ECO:0007669"/>
    <property type="project" value="InterPro"/>
</dbReference>
<feature type="binding site" evidence="1">
    <location>
        <position position="263"/>
    </location>
    <ligand>
        <name>[2Fe-2S] cluster</name>
        <dbReference type="ChEBI" id="CHEBI:190135"/>
    </ligand>
</feature>
<dbReference type="AlphaFoldDB" id="A0A532VAZ4"/>
<dbReference type="PIRSF" id="PIRSF006816">
    <property type="entry name" value="Cyc3_hyd_g"/>
    <property type="match status" value="1"/>
</dbReference>
<dbReference type="InterPro" id="IPR008333">
    <property type="entry name" value="Cbr1-like_FAD-bd_dom"/>
</dbReference>
<dbReference type="PRINTS" id="PR00410">
    <property type="entry name" value="PHEHYDRXLASE"/>
</dbReference>
<keyword evidence="1" id="KW-0001">2Fe-2S</keyword>
<comment type="caution">
    <text evidence="3">The sequence shown here is derived from an EMBL/GenBank/DDBJ whole genome shotgun (WGS) entry which is preliminary data.</text>
</comment>
<evidence type="ECO:0000313" key="3">
    <source>
        <dbReference type="EMBL" id="TKJ44365.1"/>
    </source>
</evidence>
<dbReference type="Gene3D" id="3.40.50.80">
    <property type="entry name" value="Nucleotide-binding domain of ferredoxin-NADP reductase (FNR) module"/>
    <property type="match status" value="1"/>
</dbReference>
<dbReference type="InterPro" id="IPR039261">
    <property type="entry name" value="FNR_nucleotide-bd"/>
</dbReference>